<accession>A0A7G5EMP9</accession>
<keyword evidence="1" id="KW-0472">Membrane</keyword>
<reference evidence="2 3" key="1">
    <citation type="journal article" date="2020" name="G3 (Bethesda)">
        <title>CeMbio - The Caenorhabditis elegans Microbiome Resource.</title>
        <authorList>
            <person name="Dirksen P."/>
            <person name="Assie A."/>
            <person name="Zimmermann J."/>
            <person name="Zhang F."/>
            <person name="Tietje A.M."/>
            <person name="Marsh S.A."/>
            <person name="Felix M.A."/>
            <person name="Shapira M."/>
            <person name="Kaleta C."/>
            <person name="Schulenburg H."/>
            <person name="Samuel B."/>
        </authorList>
    </citation>
    <scope>NUCLEOTIDE SEQUENCE [LARGE SCALE GENOMIC DNA]</scope>
    <source>
        <strain evidence="2 3">BIGb0172</strain>
    </source>
</reference>
<keyword evidence="1" id="KW-0812">Transmembrane</keyword>
<dbReference type="EMBL" id="CP058554">
    <property type="protein sequence ID" value="QMV75274.1"/>
    <property type="molecule type" value="Genomic_DNA"/>
</dbReference>
<name>A0A7G5EMP9_9BURK</name>
<protein>
    <submittedName>
        <fullName evidence="2">Uncharacterized protein</fullName>
    </submittedName>
</protein>
<evidence type="ECO:0000313" key="3">
    <source>
        <dbReference type="Proteomes" id="UP000515240"/>
    </source>
</evidence>
<dbReference type="Proteomes" id="UP000515240">
    <property type="component" value="Chromosome"/>
</dbReference>
<proteinExistence type="predicted"/>
<keyword evidence="3" id="KW-1185">Reference proteome</keyword>
<evidence type="ECO:0000313" key="2">
    <source>
        <dbReference type="EMBL" id="QMV75274.1"/>
    </source>
</evidence>
<dbReference type="RefSeq" id="WP_021026173.1">
    <property type="nucleotide sequence ID" value="NZ_CP058554.1"/>
</dbReference>
<feature type="transmembrane region" description="Helical" evidence="1">
    <location>
        <begin position="6"/>
        <end position="24"/>
    </location>
</feature>
<feature type="transmembrane region" description="Helical" evidence="1">
    <location>
        <begin position="36"/>
        <end position="55"/>
    </location>
</feature>
<gene>
    <name evidence="2" type="ORF">HS961_21820</name>
</gene>
<organism evidence="2 3">
    <name type="scientific">Comamonas piscis</name>
    <dbReference type="NCBI Taxonomy" id="1562974"/>
    <lineage>
        <taxon>Bacteria</taxon>
        <taxon>Pseudomonadati</taxon>
        <taxon>Pseudomonadota</taxon>
        <taxon>Betaproteobacteria</taxon>
        <taxon>Burkholderiales</taxon>
        <taxon>Comamonadaceae</taxon>
        <taxon>Comamonas</taxon>
    </lineage>
</organism>
<dbReference type="KEGG" id="cpis:HS961_21820"/>
<dbReference type="AlphaFoldDB" id="A0A7G5EMP9"/>
<sequence length="58" mass="6851">MLLFRWIFMLLVLMAALSFCFYLGTGQRRYRQWSLLLVKWTVVAGLAFFAVLFVGRMV</sequence>
<evidence type="ECO:0000256" key="1">
    <source>
        <dbReference type="SAM" id="Phobius"/>
    </source>
</evidence>
<keyword evidence="1" id="KW-1133">Transmembrane helix</keyword>